<gene>
    <name evidence="2" type="ORF">ABIE13_003147</name>
</gene>
<dbReference type="RefSeq" id="WP_354444932.1">
    <property type="nucleotide sequence ID" value="NZ_JBEPSH010000006.1"/>
</dbReference>
<accession>A0ABV2QAF9</accession>
<sequence length="518" mass="56134">MSDRRISEFNAPPVQTSTSELDASSKGGTEERVSVGSGEDRQSLVEGRTDSRQWVSLLTDSLITALGHFISLVISPVTSFLIARAVDKAIERGDLHALVALVNEGASARKAGIGALLIAARDGNAVQTEKWLSLMKRAGVDLNSEITPEGTYLLNEALMRAVQANQLDVVCHVIDEFSSATGPLESQRLLGLMTWAISQSGEMNSKIDKRLGEARGAFKKLPSTLARGPHEDAKGAKSLADREEMRACSETIRELKTEREYARKIAGKLVEKFQSLGLDLTKNMQGRTLIGLATDVGSPGMLGALVTKITRAAGSESLEGRKKTFTHVTIEWENAIKRAEARANAKKNAALKGHWVDARHIPSKNVETLTRAILGLQEAWKLDQRTSVASMLSLKAIPDALHYEGKLSIANGLIKAGISVSADDRKNLKNWLPAAAFHSAEGLIDFCVERDLTGLLDLFAKDAMADDGLAEKILERLWPEVDIQNTKALRDLAKAEGLLSITALLSQRVQTQAFASVD</sequence>
<comment type="caution">
    <text evidence="2">The sequence shown here is derived from an EMBL/GenBank/DDBJ whole genome shotgun (WGS) entry which is preliminary data.</text>
</comment>
<dbReference type="Proteomes" id="UP001549320">
    <property type="component" value="Unassembled WGS sequence"/>
</dbReference>
<feature type="compositionally biased region" description="Basic and acidic residues" evidence="1">
    <location>
        <begin position="228"/>
        <end position="241"/>
    </location>
</feature>
<organism evidence="2 3">
    <name type="scientific">Ottowia thiooxydans</name>
    <dbReference type="NCBI Taxonomy" id="219182"/>
    <lineage>
        <taxon>Bacteria</taxon>
        <taxon>Pseudomonadati</taxon>
        <taxon>Pseudomonadota</taxon>
        <taxon>Betaproteobacteria</taxon>
        <taxon>Burkholderiales</taxon>
        <taxon>Comamonadaceae</taxon>
        <taxon>Ottowia</taxon>
    </lineage>
</organism>
<feature type="region of interest" description="Disordered" evidence="1">
    <location>
        <begin position="221"/>
        <end position="241"/>
    </location>
</feature>
<reference evidence="2 3" key="1">
    <citation type="submission" date="2024-06" db="EMBL/GenBank/DDBJ databases">
        <title>Sorghum-associated microbial communities from plants grown in Nebraska, USA.</title>
        <authorList>
            <person name="Schachtman D."/>
        </authorList>
    </citation>
    <scope>NUCLEOTIDE SEQUENCE [LARGE SCALE GENOMIC DNA]</scope>
    <source>
        <strain evidence="2 3">2709</strain>
    </source>
</reference>
<evidence type="ECO:0000256" key="1">
    <source>
        <dbReference type="SAM" id="MobiDB-lite"/>
    </source>
</evidence>
<feature type="compositionally biased region" description="Polar residues" evidence="1">
    <location>
        <begin position="13"/>
        <end position="22"/>
    </location>
</feature>
<protein>
    <submittedName>
        <fullName evidence="2">Uncharacterized protein</fullName>
    </submittedName>
</protein>
<evidence type="ECO:0000313" key="2">
    <source>
        <dbReference type="EMBL" id="MET4578031.1"/>
    </source>
</evidence>
<proteinExistence type="predicted"/>
<feature type="compositionally biased region" description="Basic and acidic residues" evidence="1">
    <location>
        <begin position="28"/>
        <end position="45"/>
    </location>
</feature>
<evidence type="ECO:0000313" key="3">
    <source>
        <dbReference type="Proteomes" id="UP001549320"/>
    </source>
</evidence>
<keyword evidence="3" id="KW-1185">Reference proteome</keyword>
<name>A0ABV2QAF9_9BURK</name>
<feature type="region of interest" description="Disordered" evidence="1">
    <location>
        <begin position="1"/>
        <end position="45"/>
    </location>
</feature>
<dbReference type="EMBL" id="JBEPSH010000006">
    <property type="protein sequence ID" value="MET4578031.1"/>
    <property type="molecule type" value="Genomic_DNA"/>
</dbReference>